<dbReference type="Gramene" id="QL06p019114:mrna">
    <property type="protein sequence ID" value="QL06p019114:mrna"/>
    <property type="gene ID" value="QL06p019114"/>
</dbReference>
<name>A0A7N2LXV5_QUELO</name>
<dbReference type="Proteomes" id="UP000594261">
    <property type="component" value="Chromosome 6"/>
</dbReference>
<reference evidence="1" key="2">
    <citation type="submission" date="2021-01" db="UniProtKB">
        <authorList>
            <consortium name="EnsemblPlants"/>
        </authorList>
    </citation>
    <scope>IDENTIFICATION</scope>
</reference>
<keyword evidence="2" id="KW-1185">Reference proteome</keyword>
<evidence type="ECO:0000313" key="2">
    <source>
        <dbReference type="Proteomes" id="UP000594261"/>
    </source>
</evidence>
<reference evidence="1 2" key="1">
    <citation type="journal article" date="2016" name="G3 (Bethesda)">
        <title>First Draft Assembly and Annotation of the Genome of a California Endemic Oak Quercus lobata Nee (Fagaceae).</title>
        <authorList>
            <person name="Sork V.L."/>
            <person name="Fitz-Gibbon S.T."/>
            <person name="Puiu D."/>
            <person name="Crepeau M."/>
            <person name="Gugger P.F."/>
            <person name="Sherman R."/>
            <person name="Stevens K."/>
            <person name="Langley C.H."/>
            <person name="Pellegrini M."/>
            <person name="Salzberg S.L."/>
        </authorList>
    </citation>
    <scope>NUCLEOTIDE SEQUENCE [LARGE SCALE GENOMIC DNA]</scope>
    <source>
        <strain evidence="1 2">cv. SW786</strain>
    </source>
</reference>
<accession>A0A7N2LXV5</accession>
<protein>
    <submittedName>
        <fullName evidence="1">Uncharacterized protein</fullName>
    </submittedName>
</protein>
<dbReference type="AlphaFoldDB" id="A0A7N2LXV5"/>
<sequence length="125" mass="14062">MKDKEYVVDTVNSIVQDADLDKCSEHETDPLGDSSFHDVMRAVVRMRALQIRCASREASIMHLKDCLESEANALKKFKESSQTLGQEVIDLKAKLSGMTLQTNELAKENTNLKSEVAVLHEHMDK</sequence>
<organism evidence="1 2">
    <name type="scientific">Quercus lobata</name>
    <name type="common">Valley oak</name>
    <dbReference type="NCBI Taxonomy" id="97700"/>
    <lineage>
        <taxon>Eukaryota</taxon>
        <taxon>Viridiplantae</taxon>
        <taxon>Streptophyta</taxon>
        <taxon>Embryophyta</taxon>
        <taxon>Tracheophyta</taxon>
        <taxon>Spermatophyta</taxon>
        <taxon>Magnoliopsida</taxon>
        <taxon>eudicotyledons</taxon>
        <taxon>Gunneridae</taxon>
        <taxon>Pentapetalae</taxon>
        <taxon>rosids</taxon>
        <taxon>fabids</taxon>
        <taxon>Fagales</taxon>
        <taxon>Fagaceae</taxon>
        <taxon>Quercus</taxon>
    </lineage>
</organism>
<dbReference type="EMBL" id="LRBV02000006">
    <property type="status" value="NOT_ANNOTATED_CDS"/>
    <property type="molecule type" value="Genomic_DNA"/>
</dbReference>
<dbReference type="InParanoid" id="A0A7N2LXV5"/>
<evidence type="ECO:0000313" key="1">
    <source>
        <dbReference type="EnsemblPlants" id="QL06p019114:mrna"/>
    </source>
</evidence>
<dbReference type="EnsemblPlants" id="QL06p019114:mrna">
    <property type="protein sequence ID" value="QL06p019114:mrna"/>
    <property type="gene ID" value="QL06p019114"/>
</dbReference>
<proteinExistence type="predicted"/>